<evidence type="ECO:0000313" key="3">
    <source>
        <dbReference type="Proteomes" id="UP000326178"/>
    </source>
</evidence>
<sequence length="29" mass="3135">MTAENITGLVVAVALLGYLVLALLFPERF</sequence>
<keyword evidence="1" id="KW-0472">Membrane</keyword>
<organism evidence="2 3">
    <name type="scientific">Streptomyces nitrosporeus</name>
    <dbReference type="NCBI Taxonomy" id="28894"/>
    <lineage>
        <taxon>Bacteria</taxon>
        <taxon>Bacillati</taxon>
        <taxon>Actinomycetota</taxon>
        <taxon>Actinomycetes</taxon>
        <taxon>Kitasatosporales</taxon>
        <taxon>Streptomycetaceae</taxon>
        <taxon>Streptomyces</taxon>
    </lineage>
</organism>
<proteinExistence type="predicted"/>
<keyword evidence="1" id="KW-1133">Transmembrane helix</keyword>
<feature type="transmembrane region" description="Helical" evidence="1">
    <location>
        <begin position="6"/>
        <end position="25"/>
    </location>
</feature>
<reference evidence="2 3" key="1">
    <citation type="submission" date="2017-09" db="EMBL/GenBank/DDBJ databases">
        <authorList>
            <person name="Lee N."/>
            <person name="Cho B.-K."/>
        </authorList>
    </citation>
    <scope>NUCLEOTIDE SEQUENCE [LARGE SCALE GENOMIC DNA]</scope>
    <source>
        <strain evidence="2 3">ATCC 12769</strain>
    </source>
</reference>
<keyword evidence="3" id="KW-1185">Reference proteome</keyword>
<dbReference type="Proteomes" id="UP000326178">
    <property type="component" value="Chromosome"/>
</dbReference>
<protein>
    <submittedName>
        <fullName evidence="2">K(+)-transporting ATPase subunit F</fullName>
    </submittedName>
</protein>
<dbReference type="AlphaFoldDB" id="A0A5J6F6X8"/>
<dbReference type="NCBIfam" id="TIGR02115">
    <property type="entry name" value="potass_kdpF"/>
    <property type="match status" value="1"/>
</dbReference>
<accession>A0A5J6F6X8</accession>
<name>A0A5J6F6X8_9ACTN</name>
<dbReference type="EMBL" id="CP023702">
    <property type="protein sequence ID" value="QEU71806.1"/>
    <property type="molecule type" value="Genomic_DNA"/>
</dbReference>
<keyword evidence="1" id="KW-0812">Transmembrane</keyword>
<dbReference type="Pfam" id="PF09604">
    <property type="entry name" value="Potass_KdpF"/>
    <property type="match status" value="1"/>
</dbReference>
<evidence type="ECO:0000313" key="2">
    <source>
        <dbReference type="EMBL" id="QEU71806.1"/>
    </source>
</evidence>
<evidence type="ECO:0000256" key="1">
    <source>
        <dbReference type="SAM" id="Phobius"/>
    </source>
</evidence>
<gene>
    <name evidence="2" type="primary">kdpF</name>
    <name evidence="2" type="ORF">CP967_07375</name>
</gene>
<dbReference type="InterPro" id="IPR011726">
    <property type="entry name" value="KdpF"/>
</dbReference>
<dbReference type="GO" id="GO:0008556">
    <property type="term" value="F:P-type potassium transmembrane transporter activity"/>
    <property type="evidence" value="ECO:0007669"/>
    <property type="project" value="InterPro"/>
</dbReference>
<dbReference type="RefSeq" id="WP_150487174.1">
    <property type="nucleotide sequence ID" value="NZ_BMUV01000005.1"/>
</dbReference>
<dbReference type="KEGG" id="snk:CP967_07375"/>
<dbReference type="GO" id="GO:0005886">
    <property type="term" value="C:plasma membrane"/>
    <property type="evidence" value="ECO:0007669"/>
    <property type="project" value="InterPro"/>
</dbReference>